<dbReference type="Proteomes" id="UP001597251">
    <property type="component" value="Unassembled WGS sequence"/>
</dbReference>
<comment type="caution">
    <text evidence="2">The sequence shown here is derived from an EMBL/GenBank/DDBJ whole genome shotgun (WGS) entry which is preliminary data.</text>
</comment>
<evidence type="ECO:0000313" key="3">
    <source>
        <dbReference type="Proteomes" id="UP001597251"/>
    </source>
</evidence>
<dbReference type="EMBL" id="JBHTOI010000022">
    <property type="protein sequence ID" value="MFD1417831.1"/>
    <property type="molecule type" value="Genomic_DNA"/>
</dbReference>
<accession>A0ABW4BRL7</accession>
<name>A0ABW4BRL7_9LACO</name>
<dbReference type="InterPro" id="IPR014922">
    <property type="entry name" value="YdhG-like"/>
</dbReference>
<proteinExistence type="predicted"/>
<feature type="domain" description="YdhG-like" evidence="1">
    <location>
        <begin position="16"/>
        <end position="111"/>
    </location>
</feature>
<protein>
    <submittedName>
        <fullName evidence="2">Iron chaperone</fullName>
    </submittedName>
</protein>
<organism evidence="2 3">
    <name type="scientific">Companilactobacillus keshanensis</name>
    <dbReference type="NCBI Taxonomy" id="2486003"/>
    <lineage>
        <taxon>Bacteria</taxon>
        <taxon>Bacillati</taxon>
        <taxon>Bacillota</taxon>
        <taxon>Bacilli</taxon>
        <taxon>Lactobacillales</taxon>
        <taxon>Lactobacillaceae</taxon>
        <taxon>Companilactobacillus</taxon>
    </lineage>
</organism>
<reference evidence="3" key="1">
    <citation type="journal article" date="2019" name="Int. J. Syst. Evol. Microbiol.">
        <title>The Global Catalogue of Microorganisms (GCM) 10K type strain sequencing project: providing services to taxonomists for standard genome sequencing and annotation.</title>
        <authorList>
            <consortium name="The Broad Institute Genomics Platform"/>
            <consortium name="The Broad Institute Genome Sequencing Center for Infectious Disease"/>
            <person name="Wu L."/>
            <person name="Ma J."/>
        </authorList>
    </citation>
    <scope>NUCLEOTIDE SEQUENCE [LARGE SCALE GENOMIC DNA]</scope>
    <source>
        <strain evidence="3">CCM 8936</strain>
    </source>
</reference>
<dbReference type="Pfam" id="PF08818">
    <property type="entry name" value="DUF1801"/>
    <property type="match status" value="1"/>
</dbReference>
<sequence>MDVFEEYLAKIDDADHRERVIEVLDWVHEIFPKLDTRVAWNQPMFTDHGTFIIGFSVVQKHMSIAPEGLTMEQFSKDFEQNDYSFGKKMFRIQFDQEVNYDLLKRIIEFNIEDKKDCTSFWRN</sequence>
<evidence type="ECO:0000259" key="1">
    <source>
        <dbReference type="Pfam" id="PF08818"/>
    </source>
</evidence>
<keyword evidence="3" id="KW-1185">Reference proteome</keyword>
<gene>
    <name evidence="2" type="ORF">ACFQ42_03520</name>
</gene>
<dbReference type="RefSeq" id="WP_377769495.1">
    <property type="nucleotide sequence ID" value="NZ_JBHTOI010000022.1"/>
</dbReference>
<evidence type="ECO:0000313" key="2">
    <source>
        <dbReference type="EMBL" id="MFD1417831.1"/>
    </source>
</evidence>
<dbReference type="Gene3D" id="3.90.1150.200">
    <property type="match status" value="1"/>
</dbReference>
<dbReference type="SUPFAM" id="SSF159888">
    <property type="entry name" value="YdhG-like"/>
    <property type="match status" value="1"/>
</dbReference>